<evidence type="ECO:0000256" key="4">
    <source>
        <dbReference type="ARBA" id="ARBA00023121"/>
    </source>
</evidence>
<dbReference type="EMBL" id="GIFK01000273">
    <property type="protein sequence ID" value="NBJ57976.1"/>
    <property type="molecule type" value="Transcribed_RNA"/>
</dbReference>
<evidence type="ECO:0000256" key="1">
    <source>
        <dbReference type="ARBA" id="ARBA00018419"/>
    </source>
</evidence>
<dbReference type="InterPro" id="IPR000582">
    <property type="entry name" value="Acyl-CoA-binding_protein"/>
</dbReference>
<evidence type="ECO:0000256" key="2">
    <source>
        <dbReference type="ARBA" id="ARBA00022737"/>
    </source>
</evidence>
<dbReference type="Gene3D" id="1.20.80.10">
    <property type="match status" value="1"/>
</dbReference>
<sequence>MSDIDSIIEGETELERIFSEATKYVAANVDKFDEGQLLELYGWYKQSTVGNCDGNRPGIFQMTKRAKWDAWNKVKNTQAETAMEKYIEIVNTSCPEGEFSLADVSKPMSKSWVSVSTQKPEDDDILDEDKTIFDYVQEKNFERFLQALDNIENVNTLDDNGLSVLHWAADRGQDEMLKRLLKRKEVNVNVLDEDGQTPLHYAAFCGHSKCAQILLDAGANAKIKDSQEQTCHDIACDDTMRSLLTK</sequence>
<dbReference type="SUPFAM" id="SSF47027">
    <property type="entry name" value="Acyl-CoA binding protein"/>
    <property type="match status" value="1"/>
</dbReference>
<feature type="repeat" description="ANK" evidence="5">
    <location>
        <begin position="160"/>
        <end position="193"/>
    </location>
</feature>
<keyword evidence="2" id="KW-0677">Repeat</keyword>
<dbReference type="InterPro" id="IPR014352">
    <property type="entry name" value="FERM/acyl-CoA-bd_prot_sf"/>
</dbReference>
<proteinExistence type="predicted"/>
<dbReference type="PRINTS" id="PR00689">
    <property type="entry name" value="ACOABINDINGP"/>
</dbReference>
<feature type="repeat" description="ANK" evidence="5">
    <location>
        <begin position="194"/>
        <end position="226"/>
    </location>
</feature>
<dbReference type="SMART" id="SM00248">
    <property type="entry name" value="ANK"/>
    <property type="match status" value="2"/>
</dbReference>
<name>A0A6B2E6V5_9DIPT</name>
<dbReference type="Pfam" id="PF00887">
    <property type="entry name" value="ACBP"/>
    <property type="match status" value="1"/>
</dbReference>
<evidence type="ECO:0000256" key="5">
    <source>
        <dbReference type="PROSITE-ProRule" id="PRU00023"/>
    </source>
</evidence>
<dbReference type="PROSITE" id="PS50297">
    <property type="entry name" value="ANK_REP_REGION"/>
    <property type="match status" value="2"/>
</dbReference>
<dbReference type="InterPro" id="IPR036770">
    <property type="entry name" value="Ankyrin_rpt-contain_sf"/>
</dbReference>
<dbReference type="Gene3D" id="1.25.40.20">
    <property type="entry name" value="Ankyrin repeat-containing domain"/>
    <property type="match status" value="2"/>
</dbReference>
<dbReference type="PANTHER" id="PTHR24119:SF0">
    <property type="entry name" value="ACYL-COA-BINDING DOMAIN-CONTAINING PROTEIN 6"/>
    <property type="match status" value="1"/>
</dbReference>
<dbReference type="InterPro" id="IPR035984">
    <property type="entry name" value="Acyl-CoA-binding_sf"/>
</dbReference>
<dbReference type="PROSITE" id="PS51228">
    <property type="entry name" value="ACB_2"/>
    <property type="match status" value="1"/>
</dbReference>
<evidence type="ECO:0000313" key="7">
    <source>
        <dbReference type="EMBL" id="NBJ57976.1"/>
    </source>
</evidence>
<feature type="domain" description="ACB" evidence="6">
    <location>
        <begin position="14"/>
        <end position="99"/>
    </location>
</feature>
<dbReference type="AlphaFoldDB" id="A0A6B2E6V5"/>
<evidence type="ECO:0000259" key="6">
    <source>
        <dbReference type="PROSITE" id="PS51228"/>
    </source>
</evidence>
<evidence type="ECO:0000256" key="3">
    <source>
        <dbReference type="ARBA" id="ARBA00023043"/>
    </source>
</evidence>
<dbReference type="InterPro" id="IPR002110">
    <property type="entry name" value="Ankyrin_rpt"/>
</dbReference>
<dbReference type="PANTHER" id="PTHR24119">
    <property type="entry name" value="ACYL-COA-BINDING DOMAIN-CONTAINING PROTEIN 6"/>
    <property type="match status" value="1"/>
</dbReference>
<accession>A0A6B2E6V5</accession>
<keyword evidence="4" id="KW-0446">Lipid-binding</keyword>
<protein>
    <recommendedName>
        <fullName evidence="1">Acyl-CoA-binding domain-containing protein 6</fullName>
    </recommendedName>
</protein>
<keyword evidence="3 5" id="KW-0040">ANK repeat</keyword>
<dbReference type="Pfam" id="PF12796">
    <property type="entry name" value="Ank_2"/>
    <property type="match status" value="1"/>
</dbReference>
<dbReference type="SUPFAM" id="SSF48403">
    <property type="entry name" value="Ankyrin repeat"/>
    <property type="match status" value="1"/>
</dbReference>
<dbReference type="PROSITE" id="PS50088">
    <property type="entry name" value="ANK_REPEAT"/>
    <property type="match status" value="2"/>
</dbReference>
<reference evidence="7" key="1">
    <citation type="submission" date="2019-10" db="EMBL/GenBank/DDBJ databases">
        <title>Short sand fly seasons in Tbilisi, Georgia, hinder development of host immunity to saliva of the visceral leishmaniasis vector Phlebotomus kandelakii.</title>
        <authorList>
            <person name="Oliveira F."/>
            <person name="Giorgobiani E."/>
            <person name="Guimaraes-Costa A.B."/>
            <person name="Abdeladhim M."/>
            <person name="Oristian J."/>
            <person name="Tskhvaradze L."/>
            <person name="Tsertsvadze N."/>
            <person name="Zakalashvili M."/>
            <person name="Valenzuela J.G."/>
            <person name="Kamhawi S."/>
        </authorList>
    </citation>
    <scope>NUCLEOTIDE SEQUENCE</scope>
    <source>
        <strain evidence="7">Wild-capture in Tbilisi</strain>
        <tissue evidence="7">Salivary glands</tissue>
    </source>
</reference>
<dbReference type="GO" id="GO:0000062">
    <property type="term" value="F:fatty-acyl-CoA binding"/>
    <property type="evidence" value="ECO:0007669"/>
    <property type="project" value="InterPro"/>
</dbReference>
<organism evidence="7">
    <name type="scientific">Phlebotomus kandelakii</name>
    <dbReference type="NCBI Taxonomy" id="1109342"/>
    <lineage>
        <taxon>Eukaryota</taxon>
        <taxon>Metazoa</taxon>
        <taxon>Ecdysozoa</taxon>
        <taxon>Arthropoda</taxon>
        <taxon>Hexapoda</taxon>
        <taxon>Insecta</taxon>
        <taxon>Pterygota</taxon>
        <taxon>Neoptera</taxon>
        <taxon>Endopterygota</taxon>
        <taxon>Diptera</taxon>
        <taxon>Nematocera</taxon>
        <taxon>Psychodoidea</taxon>
        <taxon>Psychodidae</taxon>
        <taxon>Phlebotomus</taxon>
        <taxon>Larroussius</taxon>
    </lineage>
</organism>